<feature type="non-terminal residue" evidence="1">
    <location>
        <position position="1"/>
    </location>
</feature>
<name>X1GHT3_9ZZZZ</name>
<gene>
    <name evidence="1" type="ORF">S03H2_24727</name>
</gene>
<dbReference type="EMBL" id="BARU01013816">
    <property type="protein sequence ID" value="GAH41174.1"/>
    <property type="molecule type" value="Genomic_DNA"/>
</dbReference>
<accession>X1GHT3</accession>
<comment type="caution">
    <text evidence="1">The sequence shown here is derived from an EMBL/GenBank/DDBJ whole genome shotgun (WGS) entry which is preliminary data.</text>
</comment>
<proteinExistence type="predicted"/>
<sequence length="185" mass="21104">ALYIYEKRKALIAFAIKPGIMLSIPDLLSLGEFLMMLNSEPPNGNEQGKTLFESVYQQAKRLTKYLNFIDDLKEGRYIWIKGSGKPKALVMKYLNVINDVQKSYGLVSSESVKDISELFAFEDIQELVTTDIELAPGVDHADFLDSLWPYVLTLRYAFALNYRTAKQYRYECDASDVAALLSFFL</sequence>
<protein>
    <submittedName>
        <fullName evidence="1">Uncharacterized protein</fullName>
    </submittedName>
</protein>
<organism evidence="1">
    <name type="scientific">marine sediment metagenome</name>
    <dbReference type="NCBI Taxonomy" id="412755"/>
    <lineage>
        <taxon>unclassified sequences</taxon>
        <taxon>metagenomes</taxon>
        <taxon>ecological metagenomes</taxon>
    </lineage>
</organism>
<evidence type="ECO:0000313" key="1">
    <source>
        <dbReference type="EMBL" id="GAH41174.1"/>
    </source>
</evidence>
<reference evidence="1" key="1">
    <citation type="journal article" date="2014" name="Front. Microbiol.">
        <title>High frequency of phylogenetically diverse reductive dehalogenase-homologous genes in deep subseafloor sedimentary metagenomes.</title>
        <authorList>
            <person name="Kawai M."/>
            <person name="Futagami T."/>
            <person name="Toyoda A."/>
            <person name="Takaki Y."/>
            <person name="Nishi S."/>
            <person name="Hori S."/>
            <person name="Arai W."/>
            <person name="Tsubouchi T."/>
            <person name="Morono Y."/>
            <person name="Uchiyama I."/>
            <person name="Ito T."/>
            <person name="Fujiyama A."/>
            <person name="Inagaki F."/>
            <person name="Takami H."/>
        </authorList>
    </citation>
    <scope>NUCLEOTIDE SEQUENCE</scope>
    <source>
        <strain evidence="1">Expedition CK06-06</strain>
    </source>
</reference>
<dbReference type="AlphaFoldDB" id="X1GHT3"/>
<feature type="non-terminal residue" evidence="1">
    <location>
        <position position="185"/>
    </location>
</feature>